<evidence type="ECO:0000313" key="3">
    <source>
        <dbReference type="Proteomes" id="UP001605036"/>
    </source>
</evidence>
<keyword evidence="3" id="KW-1185">Reference proteome</keyword>
<keyword evidence="1" id="KW-0812">Transmembrane</keyword>
<reference evidence="2 3" key="1">
    <citation type="submission" date="2024-09" db="EMBL/GenBank/DDBJ databases">
        <title>Chromosome-scale assembly of Riccia fluitans.</title>
        <authorList>
            <person name="Paukszto L."/>
            <person name="Sawicki J."/>
            <person name="Karawczyk K."/>
            <person name="Piernik-Szablinska J."/>
            <person name="Szczecinska M."/>
            <person name="Mazdziarz M."/>
        </authorList>
    </citation>
    <scope>NUCLEOTIDE SEQUENCE [LARGE SCALE GENOMIC DNA]</scope>
    <source>
        <strain evidence="2">Rf_01</strain>
        <tissue evidence="2">Aerial parts of the thallus</tissue>
    </source>
</reference>
<evidence type="ECO:0000313" key="2">
    <source>
        <dbReference type="EMBL" id="KAL2642564.1"/>
    </source>
</evidence>
<accession>A0ABD1Z5A2</accession>
<feature type="transmembrane region" description="Helical" evidence="1">
    <location>
        <begin position="30"/>
        <end position="50"/>
    </location>
</feature>
<name>A0ABD1Z5A2_9MARC</name>
<keyword evidence="1" id="KW-1133">Transmembrane helix</keyword>
<evidence type="ECO:0008006" key="4">
    <source>
        <dbReference type="Google" id="ProtNLM"/>
    </source>
</evidence>
<organism evidence="2 3">
    <name type="scientific">Riccia fluitans</name>
    <dbReference type="NCBI Taxonomy" id="41844"/>
    <lineage>
        <taxon>Eukaryota</taxon>
        <taxon>Viridiplantae</taxon>
        <taxon>Streptophyta</taxon>
        <taxon>Embryophyta</taxon>
        <taxon>Marchantiophyta</taxon>
        <taxon>Marchantiopsida</taxon>
        <taxon>Marchantiidae</taxon>
        <taxon>Marchantiales</taxon>
        <taxon>Ricciaceae</taxon>
        <taxon>Riccia</taxon>
    </lineage>
</organism>
<gene>
    <name evidence="2" type="ORF">R1flu_010151</name>
</gene>
<proteinExistence type="predicted"/>
<evidence type="ECO:0000256" key="1">
    <source>
        <dbReference type="SAM" id="Phobius"/>
    </source>
</evidence>
<dbReference type="AlphaFoldDB" id="A0ABD1Z5A2"/>
<comment type="caution">
    <text evidence="2">The sequence shown here is derived from an EMBL/GenBank/DDBJ whole genome shotgun (WGS) entry which is preliminary data.</text>
</comment>
<protein>
    <recommendedName>
        <fullName evidence="4">Photosystem I assembly protein Ycf4</fullName>
    </recommendedName>
</protein>
<dbReference type="EMBL" id="JBHFFA010000002">
    <property type="protein sequence ID" value="KAL2642564.1"/>
    <property type="molecule type" value="Genomic_DNA"/>
</dbReference>
<dbReference type="Proteomes" id="UP001605036">
    <property type="component" value="Unassembled WGS sequence"/>
</dbReference>
<keyword evidence="1" id="KW-0472">Membrane</keyword>
<sequence>MLGPLLTFLGAIYALLSGLGLLPRWLSVSALGLLAAGTLPVLAFSLYVSLKEFITTRHGRVKLLVHSYLKSSLSPLGYKKAIRLLPQRLLYCDLFSGILFEGNTKLVIFYKNCHAGGNMITVQVEPYWQKYERRFIQASIFILMLRRRRRLRKGPEYPGKRKT</sequence>